<dbReference type="AlphaFoldDB" id="A0A1I5RXR7"/>
<keyword evidence="1" id="KW-1133">Transmembrane helix</keyword>
<name>A0A1I5RXR7_9ACTN</name>
<protein>
    <submittedName>
        <fullName evidence="2">Uncharacterized protein</fullName>
    </submittedName>
</protein>
<keyword evidence="1" id="KW-0472">Membrane</keyword>
<reference evidence="3" key="1">
    <citation type="submission" date="2016-10" db="EMBL/GenBank/DDBJ databases">
        <authorList>
            <person name="Varghese N."/>
            <person name="Submissions S."/>
        </authorList>
    </citation>
    <scope>NUCLEOTIDE SEQUENCE [LARGE SCALE GENOMIC DNA]</scope>
    <source>
        <strain evidence="3">DSM 44208</strain>
    </source>
</reference>
<accession>A0A1I5RXR7</accession>
<dbReference type="EMBL" id="FOWQ01000006">
    <property type="protein sequence ID" value="SFP62816.1"/>
    <property type="molecule type" value="Genomic_DNA"/>
</dbReference>
<feature type="transmembrane region" description="Helical" evidence="1">
    <location>
        <begin position="36"/>
        <end position="57"/>
    </location>
</feature>
<keyword evidence="1" id="KW-0812">Transmembrane</keyword>
<dbReference type="STRING" id="1523247.SAMN05660464_3755"/>
<sequence length="65" mass="6723">MTPLISILTALGAALRDRLRAVRAQPERGSLSVEQVIITVALIGIAVALVAVIANAVTSRSSSIQ</sequence>
<organism evidence="2 3">
    <name type="scientific">Geodermatophilus dictyosporus</name>
    <dbReference type="NCBI Taxonomy" id="1523247"/>
    <lineage>
        <taxon>Bacteria</taxon>
        <taxon>Bacillati</taxon>
        <taxon>Actinomycetota</taxon>
        <taxon>Actinomycetes</taxon>
        <taxon>Geodermatophilales</taxon>
        <taxon>Geodermatophilaceae</taxon>
        <taxon>Geodermatophilus</taxon>
    </lineage>
</organism>
<evidence type="ECO:0000313" key="3">
    <source>
        <dbReference type="Proteomes" id="UP000198857"/>
    </source>
</evidence>
<dbReference type="RefSeq" id="WP_091112575.1">
    <property type="nucleotide sequence ID" value="NZ_FOWQ01000006.1"/>
</dbReference>
<dbReference type="Proteomes" id="UP000198857">
    <property type="component" value="Unassembled WGS sequence"/>
</dbReference>
<evidence type="ECO:0000313" key="2">
    <source>
        <dbReference type="EMBL" id="SFP62816.1"/>
    </source>
</evidence>
<keyword evidence="3" id="KW-1185">Reference proteome</keyword>
<gene>
    <name evidence="2" type="ORF">SAMN05660464_3755</name>
</gene>
<evidence type="ECO:0000256" key="1">
    <source>
        <dbReference type="SAM" id="Phobius"/>
    </source>
</evidence>
<proteinExistence type="predicted"/>